<reference evidence="18 19" key="1">
    <citation type="submission" date="2014-03" db="EMBL/GenBank/DDBJ databases">
        <title>Genomics of Bifidobacteria.</title>
        <authorList>
            <person name="Ventura M."/>
            <person name="Milani C."/>
            <person name="Lugli G.A."/>
        </authorList>
    </citation>
    <scope>NUCLEOTIDE SEQUENCE [LARGE SCALE GENOMIC DNA]</scope>
    <source>
        <strain evidence="18 19">LMG 21814</strain>
    </source>
</reference>
<evidence type="ECO:0000256" key="15">
    <source>
        <dbReference type="ARBA" id="ARBA00023136"/>
    </source>
</evidence>
<dbReference type="Pfam" id="PF00702">
    <property type="entry name" value="Hydrolase"/>
    <property type="match status" value="1"/>
</dbReference>
<keyword evidence="10 16" id="KW-0460">Magnesium</keyword>
<evidence type="ECO:0000256" key="8">
    <source>
        <dbReference type="ARBA" id="ARBA00022741"/>
    </source>
</evidence>
<protein>
    <recommendedName>
        <fullName evidence="16">Potassium-transporting ATPase ATP-binding subunit</fullName>
        <ecNumber evidence="16">7.2.2.6</ecNumber>
    </recommendedName>
    <alternativeName>
        <fullName evidence="16">ATP phosphohydrolase [potassium-transporting] B chain</fullName>
    </alternativeName>
    <alternativeName>
        <fullName evidence="16">Potassium-binding and translocating subunit B</fullName>
    </alternativeName>
    <alternativeName>
        <fullName evidence="16">Potassium-translocating ATPase B chain</fullName>
    </alternativeName>
</protein>
<evidence type="ECO:0000256" key="4">
    <source>
        <dbReference type="ARBA" id="ARBA00022538"/>
    </source>
</evidence>
<dbReference type="InterPro" id="IPR044492">
    <property type="entry name" value="P_typ_ATPase_HD_dom"/>
</dbReference>
<keyword evidence="9 16" id="KW-0067">ATP-binding</keyword>
<dbReference type="SUPFAM" id="SSF81665">
    <property type="entry name" value="Calcium ATPase, transmembrane domain M"/>
    <property type="match status" value="1"/>
</dbReference>
<feature type="binding site" evidence="16">
    <location>
        <position position="416"/>
    </location>
    <ligand>
        <name>ATP</name>
        <dbReference type="ChEBI" id="CHEBI:30616"/>
    </ligand>
</feature>
<feature type="transmembrane region" description="Helical" evidence="16">
    <location>
        <begin position="242"/>
        <end position="265"/>
    </location>
</feature>
<evidence type="ECO:0000256" key="2">
    <source>
        <dbReference type="ARBA" id="ARBA00022448"/>
    </source>
</evidence>
<feature type="transmembrane region" description="Helical" evidence="16">
    <location>
        <begin position="686"/>
        <end position="709"/>
    </location>
</feature>
<feature type="transmembrane region" description="Helical" evidence="16">
    <location>
        <begin position="646"/>
        <end position="666"/>
    </location>
</feature>
<proteinExistence type="inferred from homology"/>
<feature type="binding site" evidence="16">
    <location>
        <begin position="397"/>
        <end position="404"/>
    </location>
    <ligand>
        <name>ATP</name>
        <dbReference type="ChEBI" id="CHEBI:30616"/>
    </ligand>
</feature>
<dbReference type="InterPro" id="IPR023214">
    <property type="entry name" value="HAD_sf"/>
</dbReference>
<evidence type="ECO:0000256" key="3">
    <source>
        <dbReference type="ARBA" id="ARBA00022475"/>
    </source>
</evidence>
<evidence type="ECO:0000256" key="13">
    <source>
        <dbReference type="ARBA" id="ARBA00022989"/>
    </source>
</evidence>
<feature type="binding site" evidence="16">
    <location>
        <position position="548"/>
    </location>
    <ligand>
        <name>Mg(2+)</name>
        <dbReference type="ChEBI" id="CHEBI:18420"/>
    </ligand>
</feature>
<dbReference type="AlphaFoldDB" id="A0A087BL19"/>
<feature type="transmembrane region" description="Helical" evidence="16">
    <location>
        <begin position="45"/>
        <end position="65"/>
    </location>
</feature>
<dbReference type="InterPro" id="IPR036412">
    <property type="entry name" value="HAD-like_sf"/>
</dbReference>
<feature type="active site" description="4-aspartylphosphate intermediate" evidence="16">
    <location>
        <position position="330"/>
    </location>
</feature>
<evidence type="ECO:0000256" key="14">
    <source>
        <dbReference type="ARBA" id="ARBA00023065"/>
    </source>
</evidence>
<dbReference type="GO" id="GO:0016887">
    <property type="term" value="F:ATP hydrolysis activity"/>
    <property type="evidence" value="ECO:0007669"/>
    <property type="project" value="InterPro"/>
</dbReference>
<dbReference type="PANTHER" id="PTHR43743">
    <property type="entry name" value="POTASSIUM-TRANSPORTING ATPASE ATP-BINDING SUBUNIT"/>
    <property type="match status" value="1"/>
</dbReference>
<dbReference type="SFLD" id="SFLDF00027">
    <property type="entry name" value="p-type_atpase"/>
    <property type="match status" value="1"/>
</dbReference>
<comment type="caution">
    <text evidence="18">The sequence shown here is derived from an EMBL/GenBank/DDBJ whole genome shotgun (WGS) entry which is preliminary data.</text>
</comment>
<keyword evidence="15 16" id="KW-0472">Membrane</keyword>
<keyword evidence="13 16" id="KW-1133">Transmembrane helix</keyword>
<evidence type="ECO:0000256" key="7">
    <source>
        <dbReference type="ARBA" id="ARBA00022723"/>
    </source>
</evidence>
<comment type="similarity">
    <text evidence="16">Belongs to the cation transport ATPase (P-type) (TC 3.A.3) family. Type IA subfamily.</text>
</comment>
<evidence type="ECO:0000256" key="1">
    <source>
        <dbReference type="ARBA" id="ARBA00004651"/>
    </source>
</evidence>
<keyword evidence="12 16" id="KW-1278">Translocase</keyword>
<feature type="transmembrane region" description="Helical" evidence="16">
    <location>
        <begin position="277"/>
        <end position="300"/>
    </location>
</feature>
<dbReference type="SUPFAM" id="SSF56784">
    <property type="entry name" value="HAD-like"/>
    <property type="match status" value="1"/>
</dbReference>
<dbReference type="NCBIfam" id="TIGR01497">
    <property type="entry name" value="kdpB"/>
    <property type="match status" value="1"/>
</dbReference>
<dbReference type="SFLD" id="SFLDS00003">
    <property type="entry name" value="Haloacid_Dehalogenase"/>
    <property type="match status" value="1"/>
</dbReference>
<feature type="binding site" evidence="16">
    <location>
        <position position="552"/>
    </location>
    <ligand>
        <name>Mg(2+)</name>
        <dbReference type="ChEBI" id="CHEBI:18420"/>
    </ligand>
</feature>
<dbReference type="InterPro" id="IPR001757">
    <property type="entry name" value="P_typ_ATPase"/>
</dbReference>
<dbReference type="Gene3D" id="2.70.150.10">
    <property type="entry name" value="Calcium-transporting ATPase, cytoplasmic transduction domain A"/>
    <property type="match status" value="1"/>
</dbReference>
<comment type="subcellular location">
    <subcellularLocation>
        <location evidence="1 16">Cell membrane</location>
        <topology evidence="1 16">Multi-pass membrane protein</topology>
    </subcellularLocation>
</comment>
<evidence type="ECO:0000256" key="9">
    <source>
        <dbReference type="ARBA" id="ARBA00022840"/>
    </source>
</evidence>
<dbReference type="SFLD" id="SFLDG00002">
    <property type="entry name" value="C1.7:_P-type_atpase_like"/>
    <property type="match status" value="1"/>
</dbReference>
<dbReference type="Gene3D" id="3.40.50.1000">
    <property type="entry name" value="HAD superfamily/HAD-like"/>
    <property type="match status" value="1"/>
</dbReference>
<feature type="binding site" evidence="16">
    <location>
        <position position="371"/>
    </location>
    <ligand>
        <name>ATP</name>
        <dbReference type="ChEBI" id="CHEBI:30616"/>
    </ligand>
</feature>
<dbReference type="Pfam" id="PF00122">
    <property type="entry name" value="E1-E2_ATPase"/>
    <property type="match status" value="1"/>
</dbReference>
<keyword evidence="14 16" id="KW-0406">Ion transport</keyword>
<keyword evidence="6 16" id="KW-0812">Transmembrane</keyword>
<dbReference type="GO" id="GO:0005886">
    <property type="term" value="C:plasma membrane"/>
    <property type="evidence" value="ECO:0007669"/>
    <property type="project" value="UniProtKB-SubCell"/>
</dbReference>
<dbReference type="PROSITE" id="PS00154">
    <property type="entry name" value="ATPASE_E1_E2"/>
    <property type="match status" value="1"/>
</dbReference>
<evidence type="ECO:0000313" key="18">
    <source>
        <dbReference type="EMBL" id="KFI71719.1"/>
    </source>
</evidence>
<keyword evidence="5 16" id="KW-0597">Phosphoprotein</keyword>
<dbReference type="InterPro" id="IPR059000">
    <property type="entry name" value="ATPase_P-type_domA"/>
</dbReference>
<feature type="domain" description="P-type ATPase A" evidence="17">
    <location>
        <begin position="142"/>
        <end position="231"/>
    </location>
</feature>
<accession>A0A087BL19</accession>
<comment type="subunit">
    <text evidence="16">The system is composed of three essential subunits: KdpA, KdpB and KdpC.</text>
</comment>
<organism evidence="18 19">
    <name type="scientific">Bifidobacterium longum subsp. suis</name>
    <dbReference type="NCBI Taxonomy" id="1695"/>
    <lineage>
        <taxon>Bacteria</taxon>
        <taxon>Bacillati</taxon>
        <taxon>Actinomycetota</taxon>
        <taxon>Actinomycetes</taxon>
        <taxon>Bifidobacteriales</taxon>
        <taxon>Bifidobacteriaceae</taxon>
        <taxon>Bifidobacterium</taxon>
    </lineage>
</organism>
<dbReference type="InterPro" id="IPR006391">
    <property type="entry name" value="P-type_ATPase_bsu_IA"/>
</dbReference>
<dbReference type="InterPro" id="IPR018303">
    <property type="entry name" value="ATPase_P-typ_P_site"/>
</dbReference>
<keyword evidence="3 16" id="KW-1003">Cell membrane</keyword>
<dbReference type="GO" id="GO:0005524">
    <property type="term" value="F:ATP binding"/>
    <property type="evidence" value="ECO:0007669"/>
    <property type="project" value="UniProtKB-UniRule"/>
</dbReference>
<dbReference type="InterPro" id="IPR023299">
    <property type="entry name" value="ATPase_P-typ_cyto_dom_N"/>
</dbReference>
<gene>
    <name evidence="16" type="primary">kdpB</name>
    <name evidence="18" type="ORF">BLSS_1246</name>
</gene>
<dbReference type="EC" id="7.2.2.6" evidence="16"/>
<keyword evidence="2 16" id="KW-0813">Transport</keyword>
<keyword evidence="18" id="KW-0378">Hydrolase</keyword>
<dbReference type="Proteomes" id="UP000029024">
    <property type="component" value="Unassembled WGS sequence"/>
</dbReference>
<feature type="binding site" evidence="16">
    <location>
        <position position="367"/>
    </location>
    <ligand>
        <name>ATP</name>
        <dbReference type="ChEBI" id="CHEBI:30616"/>
    </ligand>
</feature>
<comment type="function">
    <text evidence="16">Part of the high-affinity ATP-driven potassium transport (or Kdp) system, which catalyzes the hydrolysis of ATP coupled with the electrogenic transport of potassium into the cytoplasm. This subunit is responsible for energy coupling to the transport system and for the release of the potassium ions to the cytoplasm.</text>
</comment>
<evidence type="ECO:0000256" key="16">
    <source>
        <dbReference type="HAMAP-Rule" id="MF_00285"/>
    </source>
</evidence>
<dbReference type="EMBL" id="JGZA01000008">
    <property type="protein sequence ID" value="KFI71719.1"/>
    <property type="molecule type" value="Genomic_DNA"/>
</dbReference>
<dbReference type="Gene3D" id="3.40.1110.10">
    <property type="entry name" value="Calcium-transporting ATPase, cytoplasmic domain N"/>
    <property type="match status" value="1"/>
</dbReference>
<dbReference type="NCBIfam" id="TIGR01494">
    <property type="entry name" value="ATPase_P-type"/>
    <property type="match status" value="2"/>
</dbReference>
<evidence type="ECO:0000256" key="5">
    <source>
        <dbReference type="ARBA" id="ARBA00022553"/>
    </source>
</evidence>
<keyword evidence="11 16" id="KW-0630">Potassium</keyword>
<dbReference type="RefSeq" id="WP_032683495.1">
    <property type="nucleotide sequence ID" value="NZ_JGZA01000008.1"/>
</dbReference>
<dbReference type="GO" id="GO:0008556">
    <property type="term" value="F:P-type potassium transmembrane transporter activity"/>
    <property type="evidence" value="ECO:0007669"/>
    <property type="project" value="UniProtKB-UniRule"/>
</dbReference>
<keyword evidence="8 16" id="KW-0547">Nucleotide-binding</keyword>
<evidence type="ECO:0000256" key="6">
    <source>
        <dbReference type="ARBA" id="ARBA00022692"/>
    </source>
</evidence>
<feature type="transmembrane region" description="Helical" evidence="16">
    <location>
        <begin position="77"/>
        <end position="96"/>
    </location>
</feature>
<keyword evidence="4 16" id="KW-0633">Potassium transport</keyword>
<evidence type="ECO:0000259" key="17">
    <source>
        <dbReference type="Pfam" id="PF00122"/>
    </source>
</evidence>
<evidence type="ECO:0000256" key="11">
    <source>
        <dbReference type="ARBA" id="ARBA00022958"/>
    </source>
</evidence>
<dbReference type="PRINTS" id="PR00119">
    <property type="entry name" value="CATATPASE"/>
</dbReference>
<keyword evidence="7 16" id="KW-0479">Metal-binding</keyword>
<dbReference type="GO" id="GO:0000287">
    <property type="term" value="F:magnesium ion binding"/>
    <property type="evidence" value="ECO:0007669"/>
    <property type="project" value="UniProtKB-UniRule"/>
</dbReference>
<name>A0A087BL19_BIFLN</name>
<dbReference type="HAMAP" id="MF_00285">
    <property type="entry name" value="KdpB"/>
    <property type="match status" value="1"/>
</dbReference>
<dbReference type="FunFam" id="2.70.150.10:FF:000033">
    <property type="entry name" value="Potassium-transporting ATPase ATP-binding subunit"/>
    <property type="match status" value="1"/>
</dbReference>
<dbReference type="InterPro" id="IPR023298">
    <property type="entry name" value="ATPase_P-typ_TM_dom_sf"/>
</dbReference>
<feature type="transmembrane region" description="Helical" evidence="16">
    <location>
        <begin position="603"/>
        <end position="626"/>
    </location>
</feature>
<evidence type="ECO:0000313" key="19">
    <source>
        <dbReference type="Proteomes" id="UP000029024"/>
    </source>
</evidence>
<comment type="catalytic activity">
    <reaction evidence="16">
        <text>K(+)(out) + ATP + H2O = K(+)(in) + ADP + phosphate + H(+)</text>
        <dbReference type="Rhea" id="RHEA:16777"/>
        <dbReference type="ChEBI" id="CHEBI:15377"/>
        <dbReference type="ChEBI" id="CHEBI:15378"/>
        <dbReference type="ChEBI" id="CHEBI:29103"/>
        <dbReference type="ChEBI" id="CHEBI:30616"/>
        <dbReference type="ChEBI" id="CHEBI:43474"/>
        <dbReference type="ChEBI" id="CHEBI:456216"/>
        <dbReference type="EC" id="7.2.2.6"/>
    </reaction>
</comment>
<dbReference type="InterPro" id="IPR008250">
    <property type="entry name" value="ATPase_P-typ_transduc_dom_A_sf"/>
</dbReference>
<dbReference type="SUPFAM" id="SSF81653">
    <property type="entry name" value="Calcium ATPase, transduction domain A"/>
    <property type="match status" value="1"/>
</dbReference>
<evidence type="ECO:0000256" key="12">
    <source>
        <dbReference type="ARBA" id="ARBA00022967"/>
    </source>
</evidence>
<evidence type="ECO:0000256" key="10">
    <source>
        <dbReference type="ARBA" id="ARBA00022842"/>
    </source>
</evidence>
<sequence length="712" mass="75215">MSSATANDVINDVRTSNNASLPAMLGKSLPAAFRKFSPAKMRHNPVMFVVWVGAAFLTLLGVFQLFIPELRAGEPVYFTWIIAVCLWATVLFANLAEAVAEGRGKAQADALRKTRTTTPAHLVRGYDEKGDPDARSLSVAIIEVPSSDLKLGDVVVVEAGQLIPGDGDIISGIASVDESAITGESAPVIRESGGDRSAVTGGTRVLSDRIVVRITQKPGESFVDKMIALVEGANRQKTPNEIALDVLLSSLTIIFLIVVMCLNPQAGAVGTSVSLTVLVALLVCLIPTTIGALLSAIGIAGMDRLVQRNVLATSGRAIEAAGDVTALLLDKTGTITYGNRQASEFHALPGIDHDDMVRAAALSSLADSTPEGQSIIALAEREGHHFDMMPGAEAVEFTAETRMSGLDLPNGDRIRKGATSAVEAWIEREGGVMSIEVRDALHDRVDTISAQGGTPLVVAEQLSTGEVKVLGVVQLKDVVKEGLRERFADLRKMGIRTVMVTGDNPLTAKAIAEEAGVDDFIAEAKPEDKLAYIKAEQAKGQLVAMTGDGTNDAPALAQSDVGVAMNSGTAAAKEAGNMVDLDSDPTKLIDIVRIGKQLLITRGALTTFSIANDIAKYFAIIPAMFMDKFPGLATLNIMGLHSPLSAVLSAIIFNAIIIVILIPLALKGVRYRAESSDKILSRNLSVYGLGGVVAPFVGIWIIDLFVRLIPGF</sequence>
<dbReference type="PANTHER" id="PTHR43743:SF1">
    <property type="entry name" value="POTASSIUM-TRANSPORTING ATPASE ATP-BINDING SUBUNIT"/>
    <property type="match status" value="1"/>
</dbReference>